<dbReference type="FunFam" id="3.40.390.10:FF:000076">
    <property type="entry name" value="membrane metallo-endopeptidase-like 1"/>
    <property type="match status" value="1"/>
</dbReference>
<keyword evidence="4" id="KW-0645">Protease</keyword>
<dbReference type="CDD" id="cd08662">
    <property type="entry name" value="M13"/>
    <property type="match status" value="1"/>
</dbReference>
<evidence type="ECO:0000256" key="4">
    <source>
        <dbReference type="ARBA" id="ARBA00022670"/>
    </source>
</evidence>
<dbReference type="InterPro" id="IPR008753">
    <property type="entry name" value="Peptidase_M13_N"/>
</dbReference>
<evidence type="ECO:0000256" key="8">
    <source>
        <dbReference type="ARBA" id="ARBA00022968"/>
    </source>
</evidence>
<comment type="cofactor">
    <cofactor evidence="1">
        <name>Zn(2+)</name>
        <dbReference type="ChEBI" id="CHEBI:29105"/>
    </cofactor>
</comment>
<evidence type="ECO:0000259" key="13">
    <source>
        <dbReference type="Pfam" id="PF05649"/>
    </source>
</evidence>
<gene>
    <name evidence="14" type="ORF">TBIB3V08_LOCUS1664</name>
</gene>
<keyword evidence="6" id="KW-0378">Hydrolase</keyword>
<dbReference type="AlphaFoldDB" id="A0A7R9EPN1"/>
<evidence type="ECO:0000256" key="3">
    <source>
        <dbReference type="ARBA" id="ARBA00007357"/>
    </source>
</evidence>
<protein>
    <submittedName>
        <fullName evidence="14">Uncharacterized protein</fullName>
    </submittedName>
</protein>
<dbReference type="EMBL" id="OD564592">
    <property type="protein sequence ID" value="CAD7439085.1"/>
    <property type="molecule type" value="Genomic_DNA"/>
</dbReference>
<keyword evidence="9" id="KW-0482">Metalloprotease</keyword>
<evidence type="ECO:0000256" key="10">
    <source>
        <dbReference type="ARBA" id="ARBA00023157"/>
    </source>
</evidence>
<evidence type="ECO:0000256" key="1">
    <source>
        <dbReference type="ARBA" id="ARBA00001947"/>
    </source>
</evidence>
<dbReference type="GO" id="GO:0046872">
    <property type="term" value="F:metal ion binding"/>
    <property type="evidence" value="ECO:0007669"/>
    <property type="project" value="UniProtKB-KW"/>
</dbReference>
<comment type="subcellular location">
    <subcellularLocation>
        <location evidence="2">Cell membrane</location>
        <topology evidence="2">Single-pass type II membrane protein</topology>
    </subcellularLocation>
</comment>
<evidence type="ECO:0000256" key="6">
    <source>
        <dbReference type="ARBA" id="ARBA00022801"/>
    </source>
</evidence>
<dbReference type="GO" id="GO:0016485">
    <property type="term" value="P:protein processing"/>
    <property type="evidence" value="ECO:0007669"/>
    <property type="project" value="TreeGrafter"/>
</dbReference>
<keyword evidence="7" id="KW-0862">Zinc</keyword>
<proteinExistence type="inferred from homology"/>
<dbReference type="Pfam" id="PF01431">
    <property type="entry name" value="Peptidase_M13"/>
    <property type="match status" value="1"/>
</dbReference>
<accession>A0A7R9EPN1</accession>
<name>A0A7R9EPN1_9NEOP</name>
<keyword evidence="10" id="KW-1015">Disulfide bond</keyword>
<dbReference type="GO" id="GO:0005886">
    <property type="term" value="C:plasma membrane"/>
    <property type="evidence" value="ECO:0007669"/>
    <property type="project" value="UniProtKB-SubCell"/>
</dbReference>
<dbReference type="Pfam" id="PF05649">
    <property type="entry name" value="Peptidase_M13_N"/>
    <property type="match status" value="1"/>
</dbReference>
<reference evidence="14" key="1">
    <citation type="submission" date="2020-11" db="EMBL/GenBank/DDBJ databases">
        <authorList>
            <person name="Tran Van P."/>
        </authorList>
    </citation>
    <scope>NUCLEOTIDE SEQUENCE</scope>
</reference>
<dbReference type="PANTHER" id="PTHR11733:SF238">
    <property type="entry name" value="FI07649P-RELATED"/>
    <property type="match status" value="1"/>
</dbReference>
<dbReference type="PANTHER" id="PTHR11733">
    <property type="entry name" value="ZINC METALLOPROTEASE FAMILY M13 NEPRILYSIN-RELATED"/>
    <property type="match status" value="1"/>
</dbReference>
<dbReference type="SUPFAM" id="SSF55486">
    <property type="entry name" value="Metalloproteases ('zincins'), catalytic domain"/>
    <property type="match status" value="1"/>
</dbReference>
<dbReference type="InterPro" id="IPR000718">
    <property type="entry name" value="Peptidase_M13"/>
</dbReference>
<evidence type="ECO:0000256" key="11">
    <source>
        <dbReference type="ARBA" id="ARBA00023180"/>
    </source>
</evidence>
<dbReference type="InterPro" id="IPR042089">
    <property type="entry name" value="Peptidase_M13_dom_2"/>
</dbReference>
<comment type="similarity">
    <text evidence="3">Belongs to the peptidase M13 family.</text>
</comment>
<keyword evidence="8" id="KW-0812">Transmembrane</keyword>
<sequence length="881" mass="102783">MLKVCQFISDLKKTCNKTTPSMTLSSKVMLILRLMDVVFGLLVERSQLRTREYTLSRQVPFVYNTEMSEIEDREVLRQIKTRFIPPRQRFLYFMTKRDTNRLEQKRNEKQNHERNSSIFKGFHNQLLEESFVSKENNSPVHGKKNYENNPIAEFSYQAVQDLPVPGMKRFESDEDTAHMRDYWGDEFRDEGDFPSQGHVGTSHKGVYWTTAEDKLTLRVSQGRMMRKYIDLSVDPCEDFYQFACGNWQKHNPIPRDKAVFNTFEMLRESLDLILKDLLEEPIEFPLGNNETEVWKTDAIAKAKNFYKSCMDHDILEARGERPLLLLLQQLGGWPVLEPNWDSERFDWLLLMAQLRLYNNDILISQWVGPDIRNSDHYIIQFDQTTLGLQSKDFFLEPEHEEFVQAYLRYIVDVACLMGAPSERAIRHAEEIVAFETELAKITTSQESRHDTSESFNKLTLRELREKVPGIDWTRYLQLVLGRRIRPSEPVIVFDFKYFLGLAELLEWTDTRTLANYFLWRFVSHRTNNLDSRFEVAKQRFYRVITGQREVPPRWKGCVDHVNSQMGMATGAMFVRRHFDENSKNDTLHMTMDIMGSFENIMEKIEWIDEATKRLASEKADAMGLKIGYPSYILRSEELNHRYIEMTIDPKDYFGNSLNVLQYLASSDLNKLGMPVNKTTWSAAPAFVNAYYSRNKNQIMFPAGILQPPFYHRNFPRCLNYGGIGVVIGHEITHAFDDMGRLFDKDGNLNGWWSEGAVESFTEHAQCLIGLMDEQFQISTVSMWTPKLPCNWTGPTRKARILQTMAGSNRPSRVQARSVYYYQAYQEWLEANQGEDETLPGVQATPYQLFFLNFAQVWCGTTTPQLAKTKLKTAVHSPGRFR</sequence>
<keyword evidence="8" id="KW-0735">Signal-anchor</keyword>
<evidence type="ECO:0000259" key="12">
    <source>
        <dbReference type="Pfam" id="PF01431"/>
    </source>
</evidence>
<dbReference type="InterPro" id="IPR018497">
    <property type="entry name" value="Peptidase_M13_C"/>
</dbReference>
<evidence type="ECO:0000256" key="9">
    <source>
        <dbReference type="ARBA" id="ARBA00023049"/>
    </source>
</evidence>
<keyword evidence="5" id="KW-0479">Metal-binding</keyword>
<keyword evidence="11" id="KW-0325">Glycoprotein</keyword>
<dbReference type="GO" id="GO:0004222">
    <property type="term" value="F:metalloendopeptidase activity"/>
    <property type="evidence" value="ECO:0007669"/>
    <property type="project" value="InterPro"/>
</dbReference>
<evidence type="ECO:0000256" key="7">
    <source>
        <dbReference type="ARBA" id="ARBA00022833"/>
    </source>
</evidence>
<dbReference type="PRINTS" id="PR00786">
    <property type="entry name" value="NEPRILYSIN"/>
</dbReference>
<evidence type="ECO:0000256" key="2">
    <source>
        <dbReference type="ARBA" id="ARBA00004401"/>
    </source>
</evidence>
<organism evidence="14">
    <name type="scientific">Timema bartmani</name>
    <dbReference type="NCBI Taxonomy" id="61472"/>
    <lineage>
        <taxon>Eukaryota</taxon>
        <taxon>Metazoa</taxon>
        <taxon>Ecdysozoa</taxon>
        <taxon>Arthropoda</taxon>
        <taxon>Hexapoda</taxon>
        <taxon>Insecta</taxon>
        <taxon>Pterygota</taxon>
        <taxon>Neoptera</taxon>
        <taxon>Polyneoptera</taxon>
        <taxon>Phasmatodea</taxon>
        <taxon>Timematodea</taxon>
        <taxon>Timematoidea</taxon>
        <taxon>Timematidae</taxon>
        <taxon>Timema</taxon>
    </lineage>
</organism>
<evidence type="ECO:0000313" key="14">
    <source>
        <dbReference type="EMBL" id="CAD7439085.1"/>
    </source>
</evidence>
<dbReference type="Gene3D" id="3.40.390.10">
    <property type="entry name" value="Collagenase (Catalytic Domain)"/>
    <property type="match status" value="1"/>
</dbReference>
<feature type="domain" description="Peptidase M13 N-terminal" evidence="13">
    <location>
        <begin position="235"/>
        <end position="629"/>
    </location>
</feature>
<feature type="domain" description="Peptidase M13 C-terminal" evidence="12">
    <location>
        <begin position="688"/>
        <end position="881"/>
    </location>
</feature>
<evidence type="ECO:0000256" key="5">
    <source>
        <dbReference type="ARBA" id="ARBA00022723"/>
    </source>
</evidence>
<dbReference type="InterPro" id="IPR024079">
    <property type="entry name" value="MetalloPept_cat_dom_sf"/>
</dbReference>
<dbReference type="Gene3D" id="1.10.1380.10">
    <property type="entry name" value="Neutral endopeptidase , domain2"/>
    <property type="match status" value="1"/>
</dbReference>
<dbReference type="PROSITE" id="PS51885">
    <property type="entry name" value="NEPRILYSIN"/>
    <property type="match status" value="1"/>
</dbReference>